<dbReference type="InterPro" id="IPR054491">
    <property type="entry name" value="MGH1-like_GH"/>
</dbReference>
<protein>
    <recommendedName>
        <fullName evidence="1">Mannosylglycerate hydrolase MGH1-like glycoside hydrolase domain-containing protein</fullName>
    </recommendedName>
</protein>
<evidence type="ECO:0000313" key="3">
    <source>
        <dbReference type="Proteomes" id="UP000053433"/>
    </source>
</evidence>
<dbReference type="EMBL" id="LMUA01000006">
    <property type="protein sequence ID" value="KUE76931.1"/>
    <property type="molecule type" value="Genomic_DNA"/>
</dbReference>
<dbReference type="GO" id="GO:0005975">
    <property type="term" value="P:carbohydrate metabolic process"/>
    <property type="evidence" value="ECO:0007669"/>
    <property type="project" value="InterPro"/>
</dbReference>
<dbReference type="AlphaFoldDB" id="A0A0W7TT22"/>
<dbReference type="SUPFAM" id="SSF48208">
    <property type="entry name" value="Six-hairpin glycosidases"/>
    <property type="match status" value="1"/>
</dbReference>
<accession>A0A0W7TT22</accession>
<reference evidence="2 3" key="1">
    <citation type="submission" date="2015-10" db="EMBL/GenBank/DDBJ databases">
        <title>A novel member of the family Ruminococcaceae isolated from human faeces.</title>
        <authorList>
            <person name="Shkoporov A.N."/>
            <person name="Chaplin A.V."/>
            <person name="Motuzova O.V."/>
            <person name="Kafarskaia L.I."/>
            <person name="Efimov B.A."/>
        </authorList>
    </citation>
    <scope>NUCLEOTIDE SEQUENCE [LARGE SCALE GENOMIC DNA]</scope>
    <source>
        <strain evidence="2 3">668</strain>
    </source>
</reference>
<gene>
    <name evidence="2" type="ORF">ASJ35_06545</name>
</gene>
<evidence type="ECO:0000313" key="2">
    <source>
        <dbReference type="EMBL" id="KUE76931.1"/>
    </source>
</evidence>
<dbReference type="InterPro" id="IPR012341">
    <property type="entry name" value="6hp_glycosidase-like_sf"/>
</dbReference>
<dbReference type="InterPro" id="IPR008928">
    <property type="entry name" value="6-hairpin_glycosidase_sf"/>
</dbReference>
<name>A0A0W7TT22_9FIRM</name>
<dbReference type="Proteomes" id="UP000053433">
    <property type="component" value="Unassembled WGS sequence"/>
</dbReference>
<organism evidence="2 3">
    <name type="scientific">Ruthenibacterium lactatiformans</name>
    <dbReference type="NCBI Taxonomy" id="1550024"/>
    <lineage>
        <taxon>Bacteria</taxon>
        <taxon>Bacillati</taxon>
        <taxon>Bacillota</taxon>
        <taxon>Clostridia</taxon>
        <taxon>Eubacteriales</taxon>
        <taxon>Oscillospiraceae</taxon>
        <taxon>Ruthenibacterium</taxon>
    </lineage>
</organism>
<sequence length="909" mass="100504">METGANVPLYGPYSKKYLGLSKIVPRAQAPGARFDLVVHPTCVNGAVPVPNTTFPCGYHPWQAAPDGSFYSYRCELLPKDRLYASIAFFRLDENAWGVRTRFHNRTELPRNCMLNYFCALEYPAARRTLPVLPEGAVRWHALDYASYTYAQPRPWDGLAPDALQKGEFRDEAFTDGHGLGDRVPHAHMPRLAGLRPFGAQAGDAVGYRVAVPGFEDAALTVRYRTVPPQGGHGERGASAEPVVFDTAFGPLSFPPSDAPAFVSFPLGAVPPGELALTLTARGTGGAGVELDFFAVTARARAAAVGVCTQEPDARPVLERERDGQYRLRYAGVDEAFCVRVYGERRRERLLETGSLEDALISRLSNPDHTFDDVLNPFSGSFRRKHSDPGWYQNLLVSGLFLQPGACHTEYAVLSATPRTDTPQALEQVFRAGKRRAKMPAFNPAGRRYRLSVRCLRAAALTNVVYPLYRRGEMVAHYTPGKRWDSFYTWDSGFIGLGLAQADAELGRRVLEQYLSGPKNSDFAFVHHGSLVPVQFYLYQDLLARAQDKAGLLRLYPAMRRYYEFLAGRGEGSTTARFASGLLTNYDYFYNASGMDDYAAQVLMHAKGLSGRAAPVLFTAHVIRAAKILRQSARRLGLVKDEERCGRDIERLSAALQCAWDGECGYFSYVLHDDEGRPQGFLRTDAGENANKGLDGVYPLVAGACTARQQSTVLAHLKSTKELFSPVGLTAVDMSAAYYRDDGYWNGAVWFSHQWFFWKTMLDLGEGAFAWDIACTALEAWKREVDDSYDTFEMINIATGRGGWFHQFGGLSCPVYLWACAYFQPGTVNCGFDVWLERASFTKNCTACTLELSTRDCARDALVLAALCPGTRVRAVLGGTVLPCTERAPGAWEVTVPHGLKNAVVELRPE</sequence>
<evidence type="ECO:0000259" key="1">
    <source>
        <dbReference type="Pfam" id="PF22422"/>
    </source>
</evidence>
<feature type="domain" description="Mannosylglycerate hydrolase MGH1-like glycoside hydrolase" evidence="1">
    <location>
        <begin position="488"/>
        <end position="784"/>
    </location>
</feature>
<comment type="caution">
    <text evidence="2">The sequence shown here is derived from an EMBL/GenBank/DDBJ whole genome shotgun (WGS) entry which is preliminary data.</text>
</comment>
<proteinExistence type="predicted"/>
<dbReference type="Pfam" id="PF22422">
    <property type="entry name" value="MGH1-like_GH"/>
    <property type="match status" value="1"/>
</dbReference>
<dbReference type="RefSeq" id="WP_058723017.1">
    <property type="nucleotide sequence ID" value="NZ_DBGEBT010000065.1"/>
</dbReference>
<dbReference type="Gene3D" id="1.50.10.10">
    <property type="match status" value="1"/>
</dbReference>